<dbReference type="InterPro" id="IPR012885">
    <property type="entry name" value="F-box_Sdz-33"/>
</dbReference>
<dbReference type="Pfam" id="PF07735">
    <property type="entry name" value="FBA_2"/>
    <property type="match status" value="1"/>
</dbReference>
<evidence type="ECO:0000259" key="1">
    <source>
        <dbReference type="Pfam" id="PF07735"/>
    </source>
</evidence>
<dbReference type="PANTHER" id="PTHR21503:SF8">
    <property type="entry name" value="F-BOX ASSOCIATED DOMAIN-CONTAINING PROTEIN-RELATED"/>
    <property type="match status" value="1"/>
</dbReference>
<protein>
    <recommendedName>
        <fullName evidence="1">Sdz-33 F-box domain-containing protein</fullName>
    </recommendedName>
</protein>
<dbReference type="KEGG" id="crq:GCK72_016775"/>
<dbReference type="Proteomes" id="UP000483820">
    <property type="component" value="Chromosome V"/>
</dbReference>
<dbReference type="CTD" id="78776399"/>
<evidence type="ECO:0000313" key="3">
    <source>
        <dbReference type="Proteomes" id="UP000483820"/>
    </source>
</evidence>
<dbReference type="AlphaFoldDB" id="A0A6A5G5C8"/>
<reference evidence="2 3" key="1">
    <citation type="submission" date="2019-12" db="EMBL/GenBank/DDBJ databases">
        <title>Chromosome-level assembly of the Caenorhabditis remanei genome.</title>
        <authorList>
            <person name="Teterina A.A."/>
            <person name="Willis J.H."/>
            <person name="Phillips P.C."/>
        </authorList>
    </citation>
    <scope>NUCLEOTIDE SEQUENCE [LARGE SCALE GENOMIC DNA]</scope>
    <source>
        <strain evidence="2 3">PX506</strain>
        <tissue evidence="2">Whole organism</tissue>
    </source>
</reference>
<gene>
    <name evidence="2" type="ORF">GCK72_016775</name>
</gene>
<sequence>MSQVSARTLNLLNLARIPVRKVHVVNGITDAIFVYEHGSFTKTEFLIHFLKNPQTIVGQIKTNNVSIDICEKDVRENIIRLNSNQFGYGLIHVLTHLDKIFFRIDIAMGIEHTTLVSMRGILCHSIFKKCGYLQFRGETETLSNEDCNYVLEKTEPTRGITIFCKLSSDFNYERILNFSRLRVPNVGNMTLQNLKNLDSEIANLGNHHFKEADINEFLHHWLKGNSRKLRRLKLDGFKEEPDWDALLKDISHKEWNETERGRHYKIKYTSEWETIDCKRGRDFKDKDGRLATVVNYSEFLDFLVWIDRFP</sequence>
<dbReference type="EMBL" id="WUAV01000005">
    <property type="protein sequence ID" value="KAF1750228.1"/>
    <property type="molecule type" value="Genomic_DNA"/>
</dbReference>
<accession>A0A6A5G5C8</accession>
<feature type="domain" description="Sdz-33 F-box" evidence="1">
    <location>
        <begin position="175"/>
        <end position="234"/>
    </location>
</feature>
<organism evidence="2 3">
    <name type="scientific">Caenorhabditis remanei</name>
    <name type="common">Caenorhabditis vulgaris</name>
    <dbReference type="NCBI Taxonomy" id="31234"/>
    <lineage>
        <taxon>Eukaryota</taxon>
        <taxon>Metazoa</taxon>
        <taxon>Ecdysozoa</taxon>
        <taxon>Nematoda</taxon>
        <taxon>Chromadorea</taxon>
        <taxon>Rhabditida</taxon>
        <taxon>Rhabditina</taxon>
        <taxon>Rhabditomorpha</taxon>
        <taxon>Rhabditoidea</taxon>
        <taxon>Rhabditidae</taxon>
        <taxon>Peloderinae</taxon>
        <taxon>Caenorhabditis</taxon>
    </lineage>
</organism>
<evidence type="ECO:0000313" key="2">
    <source>
        <dbReference type="EMBL" id="KAF1750228.1"/>
    </source>
</evidence>
<dbReference type="RefSeq" id="XP_053580594.1">
    <property type="nucleotide sequence ID" value="XM_053731681.1"/>
</dbReference>
<dbReference type="GeneID" id="78776399"/>
<proteinExistence type="predicted"/>
<name>A0A6A5G5C8_CAERE</name>
<comment type="caution">
    <text evidence="2">The sequence shown here is derived from an EMBL/GenBank/DDBJ whole genome shotgun (WGS) entry which is preliminary data.</text>
</comment>
<dbReference type="PANTHER" id="PTHR21503">
    <property type="entry name" value="F-BOX-CONTAINING HYPOTHETICAL PROTEIN C.ELEGANS"/>
    <property type="match status" value="1"/>
</dbReference>